<evidence type="ECO:0000313" key="1">
    <source>
        <dbReference type="EMBL" id="EWM53261.1"/>
    </source>
</evidence>
<evidence type="ECO:0000313" key="2">
    <source>
        <dbReference type="Proteomes" id="UP000019365"/>
    </source>
</evidence>
<sequence length="67" mass="7775">MKYRYLRFVKGLGGIYYYKNDGVKKAPREAINEMAAQGYRYVGNVPVKTGYYGSLTEYDMIFEKIAD</sequence>
<comment type="caution">
    <text evidence="1">The sequence shown here is derived from an EMBL/GenBank/DDBJ whole genome shotgun (WGS) entry which is preliminary data.</text>
</comment>
<dbReference type="RefSeq" id="WP_037299563.1">
    <property type="nucleotide sequence ID" value="NZ_ATAX01000026.1"/>
</dbReference>
<protein>
    <recommendedName>
        <fullName evidence="3">DUF4177 domain-containing protein</fullName>
    </recommendedName>
</protein>
<dbReference type="PATRIC" id="fig|1341157.4.peg.2030"/>
<accession>W7UDP9</accession>
<organism evidence="1 2">
    <name type="scientific">Ruminococcus flavefaciens 007c</name>
    <dbReference type="NCBI Taxonomy" id="1341157"/>
    <lineage>
        <taxon>Bacteria</taxon>
        <taxon>Bacillati</taxon>
        <taxon>Bacillota</taxon>
        <taxon>Clostridia</taxon>
        <taxon>Eubacteriales</taxon>
        <taxon>Oscillospiraceae</taxon>
        <taxon>Ruminococcus</taxon>
    </lineage>
</organism>
<reference evidence="1 2" key="1">
    <citation type="journal article" date="2014" name="PLoS ONE">
        <title>Rumen cellulosomics: divergent fiber-degrading strategies revealed by comparative genome-wide analysis of six ruminococcal strains.</title>
        <authorList>
            <person name="Dassa B."/>
            <person name="Borovok I."/>
            <person name="Ruimy-Israeli V."/>
            <person name="Lamed R."/>
            <person name="Flint H.J."/>
            <person name="Duncan S.H."/>
            <person name="Henrissat B."/>
            <person name="Coutinho P."/>
            <person name="Morrison M."/>
            <person name="Mosoni P."/>
            <person name="Yeoman C.J."/>
            <person name="White B.A."/>
            <person name="Bayer E.A."/>
        </authorList>
    </citation>
    <scope>NUCLEOTIDE SEQUENCE [LARGE SCALE GENOMIC DNA]</scope>
    <source>
        <strain evidence="1 2">007c</strain>
    </source>
</reference>
<dbReference type="EMBL" id="ATAX01000026">
    <property type="protein sequence ID" value="EWM53261.1"/>
    <property type="molecule type" value="Genomic_DNA"/>
</dbReference>
<gene>
    <name evidence="1" type="ORF">RF007C_09825</name>
</gene>
<dbReference type="InterPro" id="IPR025234">
    <property type="entry name" value="YjzH-like"/>
</dbReference>
<dbReference type="AlphaFoldDB" id="W7UDP9"/>
<evidence type="ECO:0008006" key="3">
    <source>
        <dbReference type="Google" id="ProtNLM"/>
    </source>
</evidence>
<name>W7UDP9_RUMFL</name>
<dbReference type="Pfam" id="PF13783">
    <property type="entry name" value="DUF4177"/>
    <property type="match status" value="1"/>
</dbReference>
<keyword evidence="2" id="KW-1185">Reference proteome</keyword>
<proteinExistence type="predicted"/>
<dbReference type="Proteomes" id="UP000019365">
    <property type="component" value="Unassembled WGS sequence"/>
</dbReference>
<dbReference type="OrthoDB" id="1654298at2"/>